<feature type="domain" description="Protein Lines C-terminal" evidence="2">
    <location>
        <begin position="651"/>
        <end position="679"/>
    </location>
</feature>
<dbReference type="InterPro" id="IPR032794">
    <property type="entry name" value="LINES_N"/>
</dbReference>
<dbReference type="GeneID" id="104595857"/>
<accession>A0A1U7ZLZ3</accession>
<dbReference type="RefSeq" id="XP_010255089.1">
    <property type="nucleotide sequence ID" value="XM_010256787.2"/>
</dbReference>
<dbReference type="Pfam" id="PF14694">
    <property type="entry name" value="LINES_N"/>
    <property type="match status" value="1"/>
</dbReference>
<dbReference type="InterPro" id="IPR029415">
    <property type="entry name" value="Lines_C"/>
</dbReference>
<evidence type="ECO:0000259" key="1">
    <source>
        <dbReference type="Pfam" id="PF14694"/>
    </source>
</evidence>
<gene>
    <name evidence="4 5 6" type="primary">LOC104595857</name>
</gene>
<evidence type="ECO:0000313" key="5">
    <source>
        <dbReference type="RefSeq" id="XP_010255090.1"/>
    </source>
</evidence>
<dbReference type="PANTHER" id="PTHR16057">
    <property type="entry name" value="WINS1, 2 PROTEIN"/>
    <property type="match status" value="1"/>
</dbReference>
<organism evidence="3 5">
    <name type="scientific">Nelumbo nucifera</name>
    <name type="common">Sacred lotus</name>
    <dbReference type="NCBI Taxonomy" id="4432"/>
    <lineage>
        <taxon>Eukaryota</taxon>
        <taxon>Viridiplantae</taxon>
        <taxon>Streptophyta</taxon>
        <taxon>Embryophyta</taxon>
        <taxon>Tracheophyta</taxon>
        <taxon>Spermatophyta</taxon>
        <taxon>Magnoliopsida</taxon>
        <taxon>Proteales</taxon>
        <taxon>Nelumbonaceae</taxon>
        <taxon>Nelumbo</taxon>
    </lineage>
</organism>
<dbReference type="PANTHER" id="PTHR16057:SF1">
    <property type="entry name" value="PROTEIN LINES HOMOLOG 1"/>
    <property type="match status" value="1"/>
</dbReference>
<keyword evidence="3" id="KW-1185">Reference proteome</keyword>
<protein>
    <submittedName>
        <fullName evidence="4 5">Uncharacterized protein LOC104595857 isoform X1</fullName>
    </submittedName>
</protein>
<dbReference type="Proteomes" id="UP000189703">
    <property type="component" value="Unplaced"/>
</dbReference>
<sequence length="701" mass="79737">MSCSSEYSRLCRLINASLRSYTESEPIQLTKEKEKHLLIVLSQVSREIQRCGDELECDSGKQPLVLNPVIGGHCFPAPELYSECHNCFLEILSILVGLLNMKSQYIQHLVGNILVGISNFVSKSGRNFGDFLHLLCVCIEVVISNILSSSSASLSDPNNDGLGLISVLQPRLVNANWHVVTCLSRVLHNILKYLKQNCSSELAEIYLHSVSYGLSNVPWDLLDKIHSGQAYDMQISSNGNASLLRNICSPEAWFLFLGSLLQLFCSLVEQSGLVEEIHCSLDEHLLLDKITCLIPKILNWCFSVKWDSGNACIQQYLRHKMLMLMTRLTLQVHWECSTLVLWLQLLRRHFQDLLVQPISAYDSGFDDSLEGSPFLASIADGVHKIHTRHLQRQAIFLFLKCSFSLVGFGKETDIRCVCASSNSCLTHELKSGQECSGKRKGLSEISEWLQDHLPLEMFVDYGIYSEKCSIFASSFMQLYVDEDDILFEVLLQLLALPFPLEQVDWNDRCNAIHEAKGDIIYHVLNIFNPIHLFHLFLAKLHYDHSVLLDYLISKDIGVNCVQYLLRCLRLVFRSWNLFVDFSMCQNEIIQLSCKKRKVLLDGSDSHYKADISVSPMKKGETLGTLEKEHKRHHNHGNKRFCTSQQPFENAKDCLLSLKRCVESLHHKNLFPYNPSALLRSFSSLSRIARGLTDGHYTFIVD</sequence>
<dbReference type="STRING" id="4432.A0A1U7ZLZ3"/>
<dbReference type="eggNOG" id="ENOG502QPY8">
    <property type="taxonomic scope" value="Eukaryota"/>
</dbReference>
<evidence type="ECO:0000313" key="4">
    <source>
        <dbReference type="RefSeq" id="XP_010255089.1"/>
    </source>
</evidence>
<reference evidence="4 5" key="1">
    <citation type="submission" date="2025-04" db="UniProtKB">
        <authorList>
            <consortium name="RefSeq"/>
        </authorList>
    </citation>
    <scope>IDENTIFICATION</scope>
</reference>
<dbReference type="RefSeq" id="XP_010255091.1">
    <property type="nucleotide sequence ID" value="XM_010256789.2"/>
</dbReference>
<evidence type="ECO:0000313" key="3">
    <source>
        <dbReference type="Proteomes" id="UP000189703"/>
    </source>
</evidence>
<feature type="domain" description="Protein Lines N-terminal" evidence="1">
    <location>
        <begin position="449"/>
        <end position="580"/>
    </location>
</feature>
<dbReference type="OMA" id="INGHMVA"/>
<evidence type="ECO:0000259" key="2">
    <source>
        <dbReference type="Pfam" id="PF14695"/>
    </source>
</evidence>
<proteinExistence type="predicted"/>
<dbReference type="InterPro" id="IPR024875">
    <property type="entry name" value="Protein_Lines"/>
</dbReference>
<dbReference type="Pfam" id="PF14695">
    <property type="entry name" value="LINES_C"/>
    <property type="match status" value="1"/>
</dbReference>
<dbReference type="AlphaFoldDB" id="A0A1U7ZLZ3"/>
<name>A0A1U7ZLZ3_NELNU</name>
<dbReference type="RefSeq" id="XP_010255090.1">
    <property type="nucleotide sequence ID" value="XM_010256788.2"/>
</dbReference>
<dbReference type="KEGG" id="nnu:104595857"/>
<evidence type="ECO:0000313" key="6">
    <source>
        <dbReference type="RefSeq" id="XP_010255091.1"/>
    </source>
</evidence>
<dbReference type="OrthoDB" id="8251209at2759"/>